<dbReference type="InterPro" id="IPR001126">
    <property type="entry name" value="UmuC"/>
</dbReference>
<evidence type="ECO:0000313" key="7">
    <source>
        <dbReference type="Proteomes" id="UP000822993"/>
    </source>
</evidence>
<dbReference type="SUPFAM" id="SSF56672">
    <property type="entry name" value="DNA/RNA polymerases"/>
    <property type="match status" value="1"/>
</dbReference>
<gene>
    <name evidence="6" type="ORF">H9623_15945</name>
</gene>
<dbReference type="EMBL" id="JACSPN010000025">
    <property type="protein sequence ID" value="MBE7701786.1"/>
    <property type="molecule type" value="Genomic_DNA"/>
</dbReference>
<dbReference type="GO" id="GO:0006281">
    <property type="term" value="P:DNA repair"/>
    <property type="evidence" value="ECO:0007669"/>
    <property type="project" value="InterPro"/>
</dbReference>
<proteinExistence type="inferred from homology"/>
<accession>A0A9D5Z0R9</accession>
<dbReference type="PANTHER" id="PTHR35369:SF2">
    <property type="entry name" value="BLR3025 PROTEIN"/>
    <property type="match status" value="1"/>
</dbReference>
<dbReference type="CDD" id="cd03468">
    <property type="entry name" value="PolY_like"/>
    <property type="match status" value="1"/>
</dbReference>
<dbReference type="Gene3D" id="1.10.150.20">
    <property type="entry name" value="5' to 3' exonuclease, C-terminal subdomain"/>
    <property type="match status" value="1"/>
</dbReference>
<sequence length="568" mass="60882">MSTEAATRTAVLWVPDWPVVAAMGAAQVPAHVPAATHDGRRVLAVSATARAQGVRRGMRRRRAQECCPEIELLDADDARDAREFEPVALAAETVVAGIEVARPGLLLLPSGGPARYHGTEERLAQVLVERVVHDTGHESQVGVADGILAAVLAARASSVVPAGGSRAYLAPRPLGELVHVVAGDAQPVAELVDLLGRLGVRTLADLATLPAASVLSRFGDLGAWAQRLAQGEDLRPPARRRIEADVAVGCELDPPAERVDVATFAARRLAEDLHAQLVERSSSCGRLRITARTEDGRELERTWRCDDGAMGGLTAARITDRVRWQLEGWLTASRVALGQRRRQEQRQRRGSPQGGRGSEPDDGTAHDDLPDLPEDRPSPLVRLAITAEEVVPAGVEQPRLWGVSSGEDARARRALGRVQGLLGGDGVLSVTTQGGRDVHDQVHLAPWGDAAPAPRRADLPWPGRLPEPAPALVLDVPEDVAVLDDAGAPVRVDVRLAMSAPPATVRWLAPRAGAGRRVLGWSGPWPLAERWWSEAPRRRAYLQVLLDDGRGVLLASAQGRWTVEAVYD</sequence>
<keyword evidence="7" id="KW-1185">Reference proteome</keyword>
<evidence type="ECO:0000259" key="5">
    <source>
        <dbReference type="Pfam" id="PF00817"/>
    </source>
</evidence>
<protein>
    <submittedName>
        <fullName evidence="6">DNA polymerase Y family protein</fullName>
    </submittedName>
</protein>
<name>A0A9D5Z0R9_9CELL</name>
<evidence type="ECO:0000256" key="3">
    <source>
        <dbReference type="ARBA" id="ARBA00025589"/>
    </source>
</evidence>
<dbReference type="InterPro" id="IPR043128">
    <property type="entry name" value="Rev_trsase/Diguanyl_cyclase"/>
</dbReference>
<comment type="function">
    <text evidence="3">Poorly processive, error-prone DNA polymerase involved in untargeted mutagenesis. Copies undamaged DNA at stalled replication forks, which arise in vivo from mismatched or misaligned primer ends. These misaligned primers can be extended by PolIV. Exhibits no 3'-5' exonuclease (proofreading) activity. May be involved in translesional synthesis, in conjunction with the beta clamp from PolIII.</text>
</comment>
<comment type="similarity">
    <text evidence="1">Belongs to the DNA polymerase type-Y family.</text>
</comment>
<dbReference type="Pfam" id="PF00817">
    <property type="entry name" value="IMS"/>
    <property type="match status" value="1"/>
</dbReference>
<dbReference type="Gene3D" id="3.40.1170.60">
    <property type="match status" value="1"/>
</dbReference>
<feature type="compositionally biased region" description="Basic and acidic residues" evidence="4">
    <location>
        <begin position="363"/>
        <end position="377"/>
    </location>
</feature>
<evidence type="ECO:0000313" key="6">
    <source>
        <dbReference type="EMBL" id="MBE7701786.1"/>
    </source>
</evidence>
<comment type="caution">
    <text evidence="6">The sequence shown here is derived from an EMBL/GenBank/DDBJ whole genome shotgun (WGS) entry which is preliminary data.</text>
</comment>
<organism evidence="6 7">
    <name type="scientific">Oerskovia douganii</name>
    <dbReference type="NCBI Taxonomy" id="2762210"/>
    <lineage>
        <taxon>Bacteria</taxon>
        <taxon>Bacillati</taxon>
        <taxon>Actinomycetota</taxon>
        <taxon>Actinomycetes</taxon>
        <taxon>Micrococcales</taxon>
        <taxon>Cellulomonadaceae</taxon>
        <taxon>Oerskovia</taxon>
    </lineage>
</organism>
<dbReference type="Proteomes" id="UP000822993">
    <property type="component" value="Unassembled WGS sequence"/>
</dbReference>
<dbReference type="Gene3D" id="3.30.70.270">
    <property type="match status" value="1"/>
</dbReference>
<evidence type="ECO:0000256" key="2">
    <source>
        <dbReference type="ARBA" id="ARBA00022763"/>
    </source>
</evidence>
<feature type="region of interest" description="Disordered" evidence="4">
    <location>
        <begin position="337"/>
        <end position="377"/>
    </location>
</feature>
<reference evidence="6 7" key="1">
    <citation type="submission" date="2020-08" db="EMBL/GenBank/DDBJ databases">
        <title>A Genomic Blueprint of the Chicken Gut Microbiome.</title>
        <authorList>
            <person name="Gilroy R."/>
            <person name="Ravi A."/>
            <person name="Getino M."/>
            <person name="Pursley I."/>
            <person name="Horton D.L."/>
            <person name="Alikhan N.-F."/>
            <person name="Baker D."/>
            <person name="Gharbi K."/>
            <person name="Hall N."/>
            <person name="Watson M."/>
            <person name="Adriaenssens E.M."/>
            <person name="Foster-Nyarko E."/>
            <person name="Jarju S."/>
            <person name="Secka A."/>
            <person name="Antonio M."/>
            <person name="Oren A."/>
            <person name="Chaudhuri R."/>
            <person name="La Ragione R.M."/>
            <person name="Hildebrand F."/>
            <person name="Pallen M.J."/>
        </authorList>
    </citation>
    <scope>NUCLEOTIDE SEQUENCE [LARGE SCALE GENOMIC DNA]</scope>
    <source>
        <strain evidence="6 7">Sa1BUA8</strain>
    </source>
</reference>
<evidence type="ECO:0000256" key="4">
    <source>
        <dbReference type="SAM" id="MobiDB-lite"/>
    </source>
</evidence>
<dbReference type="InterPro" id="IPR050356">
    <property type="entry name" value="SulA_CellDiv_inhibitor"/>
</dbReference>
<keyword evidence="2" id="KW-0227">DNA damage</keyword>
<dbReference type="PANTHER" id="PTHR35369">
    <property type="entry name" value="BLR3025 PROTEIN-RELATED"/>
    <property type="match status" value="1"/>
</dbReference>
<dbReference type="RefSeq" id="WP_193721002.1">
    <property type="nucleotide sequence ID" value="NZ_JACSPN010000025.1"/>
</dbReference>
<dbReference type="InterPro" id="IPR043502">
    <property type="entry name" value="DNA/RNA_pol_sf"/>
</dbReference>
<feature type="domain" description="UmuC" evidence="5">
    <location>
        <begin position="35"/>
        <end position="154"/>
    </location>
</feature>
<dbReference type="AlphaFoldDB" id="A0A9D5Z0R9"/>
<evidence type="ECO:0000256" key="1">
    <source>
        <dbReference type="ARBA" id="ARBA00010945"/>
    </source>
</evidence>